<evidence type="ECO:0000256" key="1">
    <source>
        <dbReference type="ARBA" id="ARBA00022837"/>
    </source>
</evidence>
<feature type="domain" description="EF-hand" evidence="4">
    <location>
        <begin position="3862"/>
        <end position="3897"/>
    </location>
</feature>
<gene>
    <name evidence="5" type="ORF">ECRASSUSDP1_LOCUS5902</name>
</gene>
<evidence type="ECO:0000256" key="3">
    <source>
        <dbReference type="SAM" id="Phobius"/>
    </source>
</evidence>
<dbReference type="SUPFAM" id="SSF47473">
    <property type="entry name" value="EF-hand"/>
    <property type="match status" value="1"/>
</dbReference>
<keyword evidence="6" id="KW-1185">Reference proteome</keyword>
<feature type="compositionally biased region" description="Basic and acidic residues" evidence="2">
    <location>
        <begin position="3574"/>
        <end position="3617"/>
    </location>
</feature>
<feature type="region of interest" description="Disordered" evidence="2">
    <location>
        <begin position="2714"/>
        <end position="2737"/>
    </location>
</feature>
<evidence type="ECO:0000313" key="5">
    <source>
        <dbReference type="EMBL" id="CAI2364557.1"/>
    </source>
</evidence>
<feature type="transmembrane region" description="Helical" evidence="3">
    <location>
        <begin position="892"/>
        <end position="918"/>
    </location>
</feature>
<dbReference type="Proteomes" id="UP001295684">
    <property type="component" value="Unassembled WGS sequence"/>
</dbReference>
<feature type="domain" description="EF-hand" evidence="4">
    <location>
        <begin position="3898"/>
        <end position="3933"/>
    </location>
</feature>
<dbReference type="CDD" id="cd00051">
    <property type="entry name" value="EFh"/>
    <property type="match status" value="1"/>
</dbReference>
<feature type="compositionally biased region" description="Basic and acidic residues" evidence="2">
    <location>
        <begin position="2614"/>
        <end position="2647"/>
    </location>
</feature>
<dbReference type="Pfam" id="PF13499">
    <property type="entry name" value="EF-hand_7"/>
    <property type="match status" value="1"/>
</dbReference>
<feature type="compositionally biased region" description="Pro residues" evidence="2">
    <location>
        <begin position="3634"/>
        <end position="3662"/>
    </location>
</feature>
<protein>
    <recommendedName>
        <fullName evidence="4">EF-hand domain-containing protein</fullName>
    </recommendedName>
</protein>
<feature type="transmembrane region" description="Helical" evidence="3">
    <location>
        <begin position="460"/>
        <end position="485"/>
    </location>
</feature>
<feature type="transmembrane region" description="Helical" evidence="3">
    <location>
        <begin position="974"/>
        <end position="993"/>
    </location>
</feature>
<comment type="caution">
    <text evidence="5">The sequence shown here is derived from an EMBL/GenBank/DDBJ whole genome shotgun (WGS) entry which is preliminary data.</text>
</comment>
<dbReference type="GO" id="GO:0005509">
    <property type="term" value="F:calcium ion binding"/>
    <property type="evidence" value="ECO:0007669"/>
    <property type="project" value="InterPro"/>
</dbReference>
<keyword evidence="3" id="KW-0472">Membrane</keyword>
<evidence type="ECO:0000259" key="4">
    <source>
        <dbReference type="PROSITE" id="PS50222"/>
    </source>
</evidence>
<feature type="region of interest" description="Disordered" evidence="2">
    <location>
        <begin position="2610"/>
        <end position="2666"/>
    </location>
</feature>
<reference evidence="5" key="1">
    <citation type="submission" date="2023-07" db="EMBL/GenBank/DDBJ databases">
        <authorList>
            <consortium name="AG Swart"/>
            <person name="Singh M."/>
            <person name="Singh A."/>
            <person name="Seah K."/>
            <person name="Emmerich C."/>
        </authorList>
    </citation>
    <scope>NUCLEOTIDE SEQUENCE</scope>
    <source>
        <strain evidence="5">DP1</strain>
    </source>
</reference>
<evidence type="ECO:0000313" key="6">
    <source>
        <dbReference type="Proteomes" id="UP001295684"/>
    </source>
</evidence>
<feature type="transmembrane region" description="Helical" evidence="3">
    <location>
        <begin position="7"/>
        <end position="24"/>
    </location>
</feature>
<keyword evidence="3" id="KW-1133">Transmembrane helix</keyword>
<keyword evidence="1" id="KW-0106">Calcium</keyword>
<dbReference type="SMART" id="SM00054">
    <property type="entry name" value="EFh"/>
    <property type="match status" value="2"/>
</dbReference>
<sequence>MCKICNIFIFLTIVIVMASLSFFISSRDYWIRISFYGDKVVKKNYDAMKVRQIEFNTQNCIVYLLEKEDPKNIELTISAERNAKLNQILEGNKLSVSVKAETGGARCYVMAKIPGGQVLDKVSFTFAKDKTKDVMVYDHKDGSKWKTPLDIKEFSVSVDDSSPKFFIENGHKVHHLFIQGDYCICNFHKMIIYNMDFKVAFGSLSIIQGQSISQNKITVQTPHGTHCIASKTINTVDSNCPDQKQRDIGITTKIIDTSKYCKSELYMCSDLAEECPQAKEIPEAWQGNFDITLNDGPVQILIDGSTIENSVSYNPTLDTFAVSSQNQLRTNKEEFSKEDKDPKIFIYELVSPGYSQTWLHSFLKQYLQARPWVISLVSLNFLSPEYSYNTLIHIPGRECPNPPVLPILSRVQISDKLKELSFRQAKDSFVEVSDNNYHEYFMNAENKPKKETVSFIDGNLLLVLCFCTMVIAAVIMVVAILFIAIKLMAGYEKRYNKDLQRAKRFSEAKRENRNHESVYYYQAEKKLREMKKKTKYLRLGIVSSAIVEVDQEDIEGDESLSKRITTSKLIHLSFFKTVSLVLDYLERRNTNSLKKFLSSIKVDESRFEGYEGEEIGRFEMRAIRMDSLVSKYLEYCTRFGYKALNIHENEHIFTSKGYLVEKIQNSSTSAFTHIRWKTYYEKCKHQKLKRRGLSNSEYKVKSDSIILRFLYSECVRSDNDSDFILQRDLEQKYLMYCEENEIQEIDRANISNSKKLKEFGAIYKEKFPVEYVLGIAETYSVSLDYEKSVPGLVRKTAGERNRGWLAFLRYDAEGRLHPFWQFWKTLFWNIFSSLIYFVLIFGIPLLYLLTITCFLQEINFIQEDINAPVFRLSDIFNASSFDFWFSHLPHKWLFFLLLGLAICSIMSGLVELILFFLTDTPNTGKYPTLLTWERKVVNGVFWSFLMIYLVLYLTYFSIILLWCILGSILSPAKFLPISTGAAVLAACIYYFYATITDVDKNLKDTIGKIVDEQLRNTVIKNIRENSRMKGILEQVENLPQITFNKAFNVFMELNDYPIVNRDLTDEILNGNGGVLVQVLNTNMGIDENVSLALVGIVMNDTSLILECVNSLSIQLNLDPTFNMIFTEIILESYQPNERDTKAISNSVILSTKRCCNQFFPGFQTEVIDDVLRVVYDKKIDPLKELAVKFGVPTDILEIGIHLIKRDKFTAQHYLNDFSESILPKESNNLFVLLKRFCSKDVFGKNKKLGTLLNLEFDVAIDLIFAMCVKGRDSGRYSLLKATSTLCKDSKHAALSRAEKALKDRYVALGVATSGDRVDVEKLAKNSIFDVYHPSLISLVKASLGDRFSLNQILHNLNLEEHSRIVTEMAEMVFDEKIEFTDISSRLNVPQEESNSIFYSDLSCRLPLCFRKLKDVQILKVRKDSNPNKASPCAGSKLLSFTNDKIESKNCFDELVKHDLIADKSLFKNVRGNNLDDLFNLVELEYRSCLKNGIQDINKQTFKEISKDLNTLTNLVTDNVFTTLKFKSSQRNCLEALLNLLMSVIYKSEKENLSYEQREIYEHSIKIVSNMLEIRAEIVEFIIDLFSGEPYRIFGFPCPKPKIDIPSFGSKLPMDKSRVYILSDALRLTFNQVRKIGGIWTYSQSAIRDVVKRTNDHEPSETETLCEILGVDPRFFEILTEYCTNKEEEISHTSTKKDISEFTVTCFTQLWEEVESSHEESKDGQDDPWGLPSKKAIFCNNFVDEIHNNSELTPEHKDVITRTFETSFDGHEGMVKTAAVKGDRKQLLKIFKILVDLVYKKKLGSVLKVDDDEYKLLRNANELLEEKHKDCLLAFIMIGKYLKKSKGMRNERNLIKLIHLPALILFNGVCLTSSLKALPPDSPALKDFIEVLQTLVTSPGKLNKLYNEIGYLLPCLLEVGFFDFLFSELLINKDRFSQNQINFGTRKLMSIMIAFSIHDQDSELLKTNVVSLSNAKSRTTMKALLSVVDKNPSDEESLKGFFKIIGIDHKLAYNLLKLSTLDPRIDSYKGCYNILENHCSNPSLVSAFVSLFKKDVSNLAIIANTLGIDLQNSLLVMSLAVKNTKIPWGKLAQRLGIKNSHALEIIARIACGDIKVLEGIMLRNKDTLTEAKYSLLEAMMTCQEEKVKKWMSHETINFRRIYKSCDIISDQFCENLGIEEQKFVMPRVLERVDRIEANDSRAKLIHAKTFTSKSSRNKDELMHRLLENDSLKEEDKDDSYVEEIEMSDLDLQSRDGFEQDKGSSKELRFKVPKMDQGKKSASTSIKEVCTQLILFSIGDLDATNSVFSKLKELYKKRGKQIPYTINELLRFPYMMFKICDKTSFTYECWRLGAEGKVIKKVRDVKDPDVLRAHQYFTASRANRYEKEIFPRENEDSTLLTLSEVWQTHFEDYKESSLNDMVGLMSEVHEDFSKSANKDIFCTFKVTKFYEMNQQYYECHMSDKSTVNLCLGCINFCQFDSLCKSTQKEESKERNISGGLKFIKVIPKKRETICECGHNRELTEKINGCTLENFERKFDNKLNQCCLGDLELQKRRRKFNIEGRFKSKGERNYSFNTEVIPAPAVIGPDPREMPPNKVEVFKIAEEDVGEIDDAQQEAREEAKEESKQRSSQLEEEREERITFNTKEDMGSFGTESYQESESSGDFDEDSIDEGVLFQASENMQRLDHSDLGSVMSDSKLPGSKRLVKLGEIPADRSFDGSHYGASNDEESSESSVRNGGGEVLIQDHKMIVGESLETGDQPIGSPGNNAMTSPIIEGDQTQQPSIPALRNKKLWYKFQNNRNYVNVLDLFVEDLIEAYPITGVSPSKMMMFDEHLGKVVHLYELLCQGYISPAYLRFLTVKRRGDGLLYNLYNKSNPGDDKFFGFVSTCFSLLFGEFGQFIKYSDCFLDEIGMLDSKDLDAKRTAVKIMMLLHDPSYFTKCFLLKGMGDIYNGTFSSLFGEKADVAQFLHAVVASQPGALLERVKVYDLADSQNEFGKGIISRKEQFKSFLFEKCNFDDDCYDWLKTLLCLVLGNTDRINFIAREYEITTPLMGILKALCSRRVTEMDQLFKAIGQEPGIGLTEQMCMLSANLVKGELGRSLYLQEHKREEFEEALSNCEGFEESHQKYTDLFNFIISDGFKSVKEYRNTMAGRGIENPPWVASDIATKYEIRQLDSMLRVIEGTCSDQDIREIFNSSKDTDIEVHDSYLEPIHNFIGALNGKILNFGYTCDVLFYENKTWLCSLLTSISARNRLFCVREEHLEINSDAEMTMEAAEKEKTECLKAILKIHLRAIFFSCINLDPTKDKADLQLLRKDHLINTFAYILGNSLFMGNQGLQSLMQVRDEVFNHKIIEKESFNALEELIEDKGFKHLEALMGSIEENLVKDTKDTKIKWLKGKDLYIENLKPVTKFTEAFEKATKKKLSDQTDEHLKKICGDTDKKKAAEYKALQATYGYEIFKQSKIKIKLSSMIELLLKISKNDLKSLRDLMMFTLPLFSKIHRGIEILQFCMLVIEERLPRVSQKAQTDKKQTSALVKKLPELIEIFREAVIHKSLISKPAAKKPAPKKKVVPSKKGDPKKKVDPKKVDPKKVDPKKVDPKKVDPKQKNVVVKKDKLKTLASALGASKAAKSPSKPAPKAPPTPAPKGPSKPAPKAPAKPAKPPAKKPVVKKEDPQVKIDKSMMKAVASLISLFMYIFDTRDSNPDVPEYMAKFRLTLIDVNAALKLAGKPQIDEGRQTNLLTFIVGVCKEDYKMLINLACDLGMFEDKKIKNFINIFKKFQTIIYGKQVYGIPQLSQDLTRMHHAVKKSFKEQNYSLRGAVKMIASEGAEEAKVRKENVKKDVSKRAKQAGNFVISSVGNQMTDLVYKDLFTMFDRDGSGVISYGEFKDLCRYMGLQMNEERSLKLFAQADYSGNNYIDSEEFGKAMVLIKLELAQNSLRELGLTTDDLITFGILAIAYLVVGLAFIFLGIFAFSRADSFSAVINSVFPIAAGASSVSQSSSIYDRVKMVEAHIAESFKDMDKKKKK</sequence>
<feature type="transmembrane region" description="Helical" evidence="3">
    <location>
        <begin position="826"/>
        <end position="849"/>
    </location>
</feature>
<dbReference type="InterPro" id="IPR002048">
    <property type="entry name" value="EF_hand_dom"/>
</dbReference>
<proteinExistence type="predicted"/>
<dbReference type="Gene3D" id="1.10.238.10">
    <property type="entry name" value="EF-hand"/>
    <property type="match status" value="1"/>
</dbReference>
<evidence type="ECO:0000256" key="2">
    <source>
        <dbReference type="SAM" id="MobiDB-lite"/>
    </source>
</evidence>
<organism evidence="5 6">
    <name type="scientific">Euplotes crassus</name>
    <dbReference type="NCBI Taxonomy" id="5936"/>
    <lineage>
        <taxon>Eukaryota</taxon>
        <taxon>Sar</taxon>
        <taxon>Alveolata</taxon>
        <taxon>Ciliophora</taxon>
        <taxon>Intramacronucleata</taxon>
        <taxon>Spirotrichea</taxon>
        <taxon>Hypotrichia</taxon>
        <taxon>Euplotida</taxon>
        <taxon>Euplotidae</taxon>
        <taxon>Moneuplotes</taxon>
    </lineage>
</organism>
<dbReference type="InterPro" id="IPR011992">
    <property type="entry name" value="EF-hand-dom_pair"/>
</dbReference>
<feature type="transmembrane region" description="Helical" evidence="3">
    <location>
        <begin position="3949"/>
        <end position="3974"/>
    </location>
</feature>
<dbReference type="PROSITE" id="PS00018">
    <property type="entry name" value="EF_HAND_1"/>
    <property type="match status" value="2"/>
</dbReference>
<name>A0AAD1U912_EUPCR</name>
<feature type="compositionally biased region" description="Low complexity" evidence="2">
    <location>
        <begin position="3618"/>
        <end position="3633"/>
    </location>
</feature>
<feature type="transmembrane region" description="Helical" evidence="3">
    <location>
        <begin position="939"/>
        <end position="968"/>
    </location>
</feature>
<dbReference type="InterPro" id="IPR018247">
    <property type="entry name" value="EF_Hand_1_Ca_BS"/>
</dbReference>
<dbReference type="EMBL" id="CAMPGE010005712">
    <property type="protein sequence ID" value="CAI2364557.1"/>
    <property type="molecule type" value="Genomic_DNA"/>
</dbReference>
<accession>A0AAD1U912</accession>
<feature type="region of interest" description="Disordered" evidence="2">
    <location>
        <begin position="3557"/>
        <end position="3675"/>
    </location>
</feature>
<feature type="compositionally biased region" description="Basic residues" evidence="2">
    <location>
        <begin position="3560"/>
        <end position="3572"/>
    </location>
</feature>
<dbReference type="PROSITE" id="PS50222">
    <property type="entry name" value="EF_HAND_2"/>
    <property type="match status" value="2"/>
</dbReference>
<keyword evidence="3" id="KW-0812">Transmembrane</keyword>